<feature type="active site" evidence="10 11">
    <location>
        <position position="185"/>
    </location>
</feature>
<dbReference type="PANTHER" id="PTHR42701:SF1">
    <property type="entry name" value="IMIDAZOLE GLYCEROL PHOSPHATE SYNTHASE SUBUNIT HISH"/>
    <property type="match status" value="1"/>
</dbReference>
<dbReference type="InterPro" id="IPR029062">
    <property type="entry name" value="Class_I_gatase-like"/>
</dbReference>
<dbReference type="PIRSF" id="PIRSF000495">
    <property type="entry name" value="Amidotransf_hisH"/>
    <property type="match status" value="1"/>
</dbReference>
<comment type="subunit">
    <text evidence="2 10">Heterodimer of HisH and HisF.</text>
</comment>
<feature type="active site" evidence="10 11">
    <location>
        <position position="187"/>
    </location>
</feature>
<keyword evidence="14" id="KW-1185">Reference proteome</keyword>
<comment type="caution">
    <text evidence="13">The sequence shown here is derived from an EMBL/GenBank/DDBJ whole genome shotgun (WGS) entry which is preliminary data.</text>
</comment>
<name>A0A418Y6J2_9BURK</name>
<evidence type="ECO:0000313" key="13">
    <source>
        <dbReference type="EMBL" id="RJG23853.1"/>
    </source>
</evidence>
<dbReference type="InterPro" id="IPR010139">
    <property type="entry name" value="Imidazole-glycPsynth_HisH"/>
</dbReference>
<evidence type="ECO:0000256" key="7">
    <source>
        <dbReference type="ARBA" id="ARBA00023239"/>
    </source>
</evidence>
<dbReference type="InterPro" id="IPR017926">
    <property type="entry name" value="GATASE"/>
</dbReference>
<dbReference type="GO" id="GO:0004359">
    <property type="term" value="F:glutaminase activity"/>
    <property type="evidence" value="ECO:0007669"/>
    <property type="project" value="UniProtKB-EC"/>
</dbReference>
<dbReference type="GO" id="GO:0000105">
    <property type="term" value="P:L-histidine biosynthetic process"/>
    <property type="evidence" value="ECO:0007669"/>
    <property type="project" value="UniProtKB-UniRule"/>
</dbReference>
<comment type="catalytic activity">
    <reaction evidence="8 10">
        <text>5-[(5-phospho-1-deoxy-D-ribulos-1-ylimino)methylamino]-1-(5-phospho-beta-D-ribosyl)imidazole-4-carboxamide + L-glutamine = D-erythro-1-(imidazol-4-yl)glycerol 3-phosphate + 5-amino-1-(5-phospho-beta-D-ribosyl)imidazole-4-carboxamide + L-glutamate + H(+)</text>
        <dbReference type="Rhea" id="RHEA:24793"/>
        <dbReference type="ChEBI" id="CHEBI:15378"/>
        <dbReference type="ChEBI" id="CHEBI:29985"/>
        <dbReference type="ChEBI" id="CHEBI:58278"/>
        <dbReference type="ChEBI" id="CHEBI:58359"/>
        <dbReference type="ChEBI" id="CHEBI:58475"/>
        <dbReference type="ChEBI" id="CHEBI:58525"/>
        <dbReference type="EC" id="4.3.2.10"/>
    </reaction>
</comment>
<keyword evidence="7 10" id="KW-0456">Lyase</keyword>
<evidence type="ECO:0000256" key="5">
    <source>
        <dbReference type="ARBA" id="ARBA00022962"/>
    </source>
</evidence>
<evidence type="ECO:0000256" key="10">
    <source>
        <dbReference type="HAMAP-Rule" id="MF_00278"/>
    </source>
</evidence>
<keyword evidence="10" id="KW-0963">Cytoplasm</keyword>
<comment type="pathway">
    <text evidence="1 10">Amino-acid biosynthesis; L-histidine biosynthesis; L-histidine from 5-phospho-alpha-D-ribose 1-diphosphate: step 5/9.</text>
</comment>
<dbReference type="PANTHER" id="PTHR42701">
    <property type="entry name" value="IMIDAZOLE GLYCEROL PHOSPHATE SYNTHASE SUBUNIT HISH"/>
    <property type="match status" value="1"/>
</dbReference>
<dbReference type="Pfam" id="PF00117">
    <property type="entry name" value="GATase"/>
    <property type="match status" value="1"/>
</dbReference>
<evidence type="ECO:0000313" key="14">
    <source>
        <dbReference type="Proteomes" id="UP000284006"/>
    </source>
</evidence>
<evidence type="ECO:0000256" key="2">
    <source>
        <dbReference type="ARBA" id="ARBA00011152"/>
    </source>
</evidence>
<evidence type="ECO:0000256" key="3">
    <source>
        <dbReference type="ARBA" id="ARBA00022605"/>
    </source>
</evidence>
<proteinExistence type="inferred from homology"/>
<comment type="catalytic activity">
    <reaction evidence="9 10">
        <text>L-glutamine + H2O = L-glutamate + NH4(+)</text>
        <dbReference type="Rhea" id="RHEA:15889"/>
        <dbReference type="ChEBI" id="CHEBI:15377"/>
        <dbReference type="ChEBI" id="CHEBI:28938"/>
        <dbReference type="ChEBI" id="CHEBI:29985"/>
        <dbReference type="ChEBI" id="CHEBI:58359"/>
        <dbReference type="EC" id="3.5.1.2"/>
    </reaction>
</comment>
<dbReference type="SUPFAM" id="SSF52317">
    <property type="entry name" value="Class I glutamine amidotransferase-like"/>
    <property type="match status" value="1"/>
</dbReference>
<dbReference type="GO" id="GO:0016829">
    <property type="term" value="F:lyase activity"/>
    <property type="evidence" value="ECO:0007669"/>
    <property type="project" value="UniProtKB-KW"/>
</dbReference>
<dbReference type="Gene3D" id="3.40.50.880">
    <property type="match status" value="1"/>
</dbReference>
<dbReference type="AlphaFoldDB" id="A0A418Y6J2"/>
<dbReference type="RefSeq" id="WP_119809603.1">
    <property type="nucleotide sequence ID" value="NZ_QYUP01000040.1"/>
</dbReference>
<dbReference type="EC" id="3.5.1.2" evidence="10"/>
<evidence type="ECO:0000256" key="11">
    <source>
        <dbReference type="PIRSR" id="PIRSR000495-1"/>
    </source>
</evidence>
<evidence type="ECO:0000256" key="9">
    <source>
        <dbReference type="ARBA" id="ARBA00049534"/>
    </source>
</evidence>
<dbReference type="CDD" id="cd01748">
    <property type="entry name" value="GATase1_IGP_Synthase"/>
    <property type="match status" value="1"/>
</dbReference>
<keyword evidence="4 10" id="KW-0378">Hydrolase</keyword>
<dbReference type="UniPathway" id="UPA00031">
    <property type="reaction ID" value="UER00010"/>
</dbReference>
<evidence type="ECO:0000256" key="4">
    <source>
        <dbReference type="ARBA" id="ARBA00022801"/>
    </source>
</evidence>
<dbReference type="GO" id="GO:0005737">
    <property type="term" value="C:cytoplasm"/>
    <property type="evidence" value="ECO:0007669"/>
    <property type="project" value="UniProtKB-SubCell"/>
</dbReference>
<evidence type="ECO:0000256" key="1">
    <source>
        <dbReference type="ARBA" id="ARBA00005091"/>
    </source>
</evidence>
<dbReference type="EMBL" id="QYUP01000040">
    <property type="protein sequence ID" value="RJG23853.1"/>
    <property type="molecule type" value="Genomic_DNA"/>
</dbReference>
<dbReference type="PROSITE" id="PS51273">
    <property type="entry name" value="GATASE_TYPE_1"/>
    <property type="match status" value="1"/>
</dbReference>
<feature type="domain" description="Glutamine amidotransferase" evidence="12">
    <location>
        <begin position="4"/>
        <end position="200"/>
    </location>
</feature>
<evidence type="ECO:0000259" key="12">
    <source>
        <dbReference type="Pfam" id="PF00117"/>
    </source>
</evidence>
<dbReference type="NCBIfam" id="TIGR01855">
    <property type="entry name" value="IMP_synth_hisH"/>
    <property type="match status" value="1"/>
</dbReference>
<gene>
    <name evidence="10 13" type="primary">hisH</name>
    <name evidence="13" type="ORF">D3872_04090</name>
</gene>
<accession>A0A418Y6J2</accession>
<dbReference type="EC" id="4.3.2.10" evidence="10"/>
<evidence type="ECO:0000256" key="8">
    <source>
        <dbReference type="ARBA" id="ARBA00047838"/>
    </source>
</evidence>
<organism evidence="13 14">
    <name type="scientific">Massilia cavernae</name>
    <dbReference type="NCBI Taxonomy" id="2320864"/>
    <lineage>
        <taxon>Bacteria</taxon>
        <taxon>Pseudomonadati</taxon>
        <taxon>Pseudomonadota</taxon>
        <taxon>Betaproteobacteria</taxon>
        <taxon>Burkholderiales</taxon>
        <taxon>Oxalobacteraceae</taxon>
        <taxon>Telluria group</taxon>
        <taxon>Massilia</taxon>
    </lineage>
</organism>
<dbReference type="HAMAP" id="MF_00278">
    <property type="entry name" value="HisH"/>
    <property type="match status" value="1"/>
</dbReference>
<keyword evidence="6 10" id="KW-0368">Histidine biosynthesis</keyword>
<reference evidence="13 14" key="1">
    <citation type="submission" date="2018-09" db="EMBL/GenBank/DDBJ databases">
        <authorList>
            <person name="Zhu H."/>
        </authorList>
    </citation>
    <scope>NUCLEOTIDE SEQUENCE [LARGE SCALE GENOMIC DNA]</scope>
    <source>
        <strain evidence="13 14">K1S02-61</strain>
    </source>
</reference>
<keyword evidence="3 10" id="KW-0028">Amino-acid biosynthesis</keyword>
<evidence type="ECO:0000256" key="6">
    <source>
        <dbReference type="ARBA" id="ARBA00023102"/>
    </source>
</evidence>
<comment type="function">
    <text evidence="10">IGPS catalyzes the conversion of PRFAR and glutamine to IGP, AICAR and glutamate. The HisH subunit catalyzes the hydrolysis of glutamine to glutamate and ammonia as part of the synthesis of IGP and AICAR. The resulting ammonia molecule is channeled to the active site of HisF.</text>
</comment>
<protein>
    <recommendedName>
        <fullName evidence="10">Imidazole glycerol phosphate synthase subunit HisH</fullName>
        <ecNumber evidence="10">4.3.2.10</ecNumber>
    </recommendedName>
    <alternativeName>
        <fullName evidence="10">IGP synthase glutaminase subunit</fullName>
        <ecNumber evidence="10">3.5.1.2</ecNumber>
    </alternativeName>
    <alternativeName>
        <fullName evidence="10">IGP synthase subunit HisH</fullName>
    </alternativeName>
    <alternativeName>
        <fullName evidence="10">ImGP synthase subunit HisH</fullName>
        <shortName evidence="10">IGPS subunit HisH</shortName>
    </alternativeName>
</protein>
<dbReference type="Proteomes" id="UP000284006">
    <property type="component" value="Unassembled WGS sequence"/>
</dbReference>
<dbReference type="OrthoDB" id="9807137at2"/>
<comment type="subcellular location">
    <subcellularLocation>
        <location evidence="10">Cytoplasm</location>
    </subcellularLocation>
</comment>
<sequence>MIAIVEYGMGNVRSLRNAFEYLGEDVIITSDPTELDDSDRIVLPGVGAFGDAMTAIEQRGLQPVLNRQALELKKPVLGICLGMQLFANSSVEHGEHRGLGWIDADVRRLEVERPLKVPHVGWNALQFPTDDWLFHGIKPGEANFYFVHSFHMVCHRRGDLVATTDYGSPVAAVVRSGNVTAAQFHPEKSQDNGLTMLKNWVQWKPLC</sequence>
<dbReference type="GO" id="GO:0000107">
    <property type="term" value="F:imidazoleglycerol-phosphate synthase activity"/>
    <property type="evidence" value="ECO:0007669"/>
    <property type="project" value="UniProtKB-UniRule"/>
</dbReference>
<keyword evidence="5 10" id="KW-0315">Glutamine amidotransferase</keyword>
<feature type="active site" description="Nucleophile" evidence="10 11">
    <location>
        <position position="80"/>
    </location>
</feature>